<comment type="caution">
    <text evidence="2">The sequence shown here is derived from an EMBL/GenBank/DDBJ whole genome shotgun (WGS) entry which is preliminary data.</text>
</comment>
<keyword evidence="1" id="KW-0732">Signal</keyword>
<sequence length="380" mass="40794">MPMMPPSAPASPLRRSLSSSGLALMLLATGGCAATGTFFDPTAEIKAAVAEALDDLAGQPALHITGSVNLTTGLERFNGYDATVLADGTAWSTFDDEDQSGAMISLEGTMHLKLDDARWIGMEYGPAAAEELGNGWVRVPTEHWHDPGTYFRPDRFAELLRTGMTEDGSLEIPLPTPETIDGVEVYRIDHESGSLNVTAEAPHRFVSVDELSLFSRDLVTSAVTIGEFSVEPATDEHVDDLGSHLLDTLPTMDRPYSLTAWPQVDSSDLRAECAYPVGCAVGLDVEVTATADDPYTDDLLVIFNAEVYSEATEKVVASCEKTRSILRDKKTSMSCTAKPDSGFNGSVYILGWADAIGQYTYDTKAAIEYVTDAVAEVTGD</sequence>
<dbReference type="AlphaFoldDB" id="A0A543AZV3"/>
<dbReference type="InParanoid" id="A0A543AZV3"/>
<feature type="signal peptide" evidence="1">
    <location>
        <begin position="1"/>
        <end position="33"/>
    </location>
</feature>
<reference evidence="2 3" key="1">
    <citation type="submission" date="2019-06" db="EMBL/GenBank/DDBJ databases">
        <title>Sequencing the genomes of 1000 actinobacteria strains.</title>
        <authorList>
            <person name="Klenk H.-P."/>
        </authorList>
    </citation>
    <scope>NUCLEOTIDE SEQUENCE [LARGE SCALE GENOMIC DNA]</scope>
    <source>
        <strain evidence="2 3">DSM 45928</strain>
    </source>
</reference>
<dbReference type="EMBL" id="VFOW01000001">
    <property type="protein sequence ID" value="TQL78108.1"/>
    <property type="molecule type" value="Genomic_DNA"/>
</dbReference>
<name>A0A543AZV3_9ACTN</name>
<dbReference type="Proteomes" id="UP000317043">
    <property type="component" value="Unassembled WGS sequence"/>
</dbReference>
<feature type="chain" id="PRO_5022067313" evidence="1">
    <location>
        <begin position="34"/>
        <end position="380"/>
    </location>
</feature>
<organism evidence="2 3">
    <name type="scientific">Stackebrandtia endophytica</name>
    <dbReference type="NCBI Taxonomy" id="1496996"/>
    <lineage>
        <taxon>Bacteria</taxon>
        <taxon>Bacillati</taxon>
        <taxon>Actinomycetota</taxon>
        <taxon>Actinomycetes</taxon>
        <taxon>Glycomycetales</taxon>
        <taxon>Glycomycetaceae</taxon>
        <taxon>Stackebrandtia</taxon>
    </lineage>
</organism>
<gene>
    <name evidence="2" type="ORF">FB566_3685</name>
</gene>
<proteinExistence type="predicted"/>
<evidence type="ECO:0000313" key="2">
    <source>
        <dbReference type="EMBL" id="TQL78108.1"/>
    </source>
</evidence>
<protein>
    <submittedName>
        <fullName evidence="2">Uncharacterized protein</fullName>
    </submittedName>
</protein>
<keyword evidence="3" id="KW-1185">Reference proteome</keyword>
<accession>A0A543AZV3</accession>
<evidence type="ECO:0000256" key="1">
    <source>
        <dbReference type="SAM" id="SignalP"/>
    </source>
</evidence>
<evidence type="ECO:0000313" key="3">
    <source>
        <dbReference type="Proteomes" id="UP000317043"/>
    </source>
</evidence>